<dbReference type="Proteomes" id="UP000324022">
    <property type="component" value="Unassembled WGS sequence"/>
</dbReference>
<protein>
    <submittedName>
        <fullName evidence="8">Related to RRP46 - Exosome non-catalytic core component</fullName>
    </submittedName>
</protein>
<keyword evidence="4" id="KW-0271">Exosome</keyword>
<dbReference type="GO" id="GO:0006364">
    <property type="term" value="P:rRNA processing"/>
    <property type="evidence" value="ECO:0007669"/>
    <property type="project" value="UniProtKB-KW"/>
</dbReference>
<dbReference type="OrthoDB" id="27298at2759"/>
<dbReference type="CDD" id="cd11372">
    <property type="entry name" value="RNase_PH_RRP46"/>
    <property type="match status" value="1"/>
</dbReference>
<keyword evidence="9" id="KW-1185">Reference proteome</keyword>
<dbReference type="GO" id="GO:0071028">
    <property type="term" value="P:nuclear mRNA surveillance"/>
    <property type="evidence" value="ECO:0007669"/>
    <property type="project" value="TreeGrafter"/>
</dbReference>
<feature type="compositionally biased region" description="Low complexity" evidence="6">
    <location>
        <begin position="1"/>
        <end position="20"/>
    </location>
</feature>
<feature type="region of interest" description="Disordered" evidence="6">
    <location>
        <begin position="1"/>
        <end position="21"/>
    </location>
</feature>
<dbReference type="GO" id="GO:0000177">
    <property type="term" value="C:cytoplasmic exosome (RNase complex)"/>
    <property type="evidence" value="ECO:0007669"/>
    <property type="project" value="TreeGrafter"/>
</dbReference>
<dbReference type="PANTHER" id="PTHR11953:SF1">
    <property type="entry name" value="EXOSOME COMPLEX COMPONENT RRP46"/>
    <property type="match status" value="1"/>
</dbReference>
<dbReference type="GO" id="GO:0016075">
    <property type="term" value="P:rRNA catabolic process"/>
    <property type="evidence" value="ECO:0007669"/>
    <property type="project" value="TreeGrafter"/>
</dbReference>
<dbReference type="GO" id="GO:0003723">
    <property type="term" value="F:RNA binding"/>
    <property type="evidence" value="ECO:0007669"/>
    <property type="project" value="TreeGrafter"/>
</dbReference>
<comment type="similarity">
    <text evidence="2">Belongs to the RNase PH family.</text>
</comment>
<proteinExistence type="inferred from homology"/>
<name>A0A5C3E6L2_9BASI</name>
<organism evidence="8 9">
    <name type="scientific">Ustilago trichophora</name>
    <dbReference type="NCBI Taxonomy" id="86804"/>
    <lineage>
        <taxon>Eukaryota</taxon>
        <taxon>Fungi</taxon>
        <taxon>Dikarya</taxon>
        <taxon>Basidiomycota</taxon>
        <taxon>Ustilaginomycotina</taxon>
        <taxon>Ustilaginomycetes</taxon>
        <taxon>Ustilaginales</taxon>
        <taxon>Ustilaginaceae</taxon>
        <taxon>Ustilago</taxon>
    </lineage>
</organism>
<dbReference type="InterPro" id="IPR050080">
    <property type="entry name" value="RNase_PH"/>
</dbReference>
<dbReference type="SUPFAM" id="SSF55666">
    <property type="entry name" value="Ribonuclease PH domain 2-like"/>
    <property type="match status" value="1"/>
</dbReference>
<dbReference type="SUPFAM" id="SSF54211">
    <property type="entry name" value="Ribosomal protein S5 domain 2-like"/>
    <property type="match status" value="1"/>
</dbReference>
<gene>
    <name evidence="8" type="ORF">UTRI_03943</name>
</gene>
<evidence type="ECO:0000256" key="5">
    <source>
        <dbReference type="ARBA" id="ARBA00023242"/>
    </source>
</evidence>
<dbReference type="GO" id="GO:0000176">
    <property type="term" value="C:nuclear exosome (RNase complex)"/>
    <property type="evidence" value="ECO:0007669"/>
    <property type="project" value="TreeGrafter"/>
</dbReference>
<dbReference type="InterPro" id="IPR036345">
    <property type="entry name" value="ExoRNase_PH_dom2_sf"/>
</dbReference>
<dbReference type="Pfam" id="PF01138">
    <property type="entry name" value="RNase_PH"/>
    <property type="match status" value="1"/>
</dbReference>
<dbReference type="Gene3D" id="3.30.230.70">
    <property type="entry name" value="GHMP Kinase, N-terminal domain"/>
    <property type="match status" value="1"/>
</dbReference>
<evidence type="ECO:0000256" key="6">
    <source>
        <dbReference type="SAM" id="MobiDB-lite"/>
    </source>
</evidence>
<keyword evidence="5" id="KW-0539">Nucleus</keyword>
<evidence type="ECO:0000259" key="7">
    <source>
        <dbReference type="Pfam" id="PF01138"/>
    </source>
</evidence>
<reference evidence="8 9" key="1">
    <citation type="submission" date="2018-03" db="EMBL/GenBank/DDBJ databases">
        <authorList>
            <person name="Guldener U."/>
        </authorList>
    </citation>
    <scope>NUCLEOTIDE SEQUENCE [LARGE SCALE GENOMIC DNA]</scope>
    <source>
        <strain evidence="8 9">NBRC100155</strain>
    </source>
</reference>
<dbReference type="GO" id="GO:0034475">
    <property type="term" value="P:U4 snRNA 3'-end processing"/>
    <property type="evidence" value="ECO:0007669"/>
    <property type="project" value="TreeGrafter"/>
</dbReference>
<feature type="domain" description="Exoribonuclease phosphorolytic" evidence="7">
    <location>
        <begin position="29"/>
        <end position="183"/>
    </location>
</feature>
<evidence type="ECO:0000256" key="4">
    <source>
        <dbReference type="ARBA" id="ARBA00022835"/>
    </source>
</evidence>
<accession>A0A5C3E6L2</accession>
<dbReference type="GO" id="GO:0071051">
    <property type="term" value="P:poly(A)-dependent snoRNA 3'-end processing"/>
    <property type="evidence" value="ECO:0007669"/>
    <property type="project" value="TreeGrafter"/>
</dbReference>
<dbReference type="GO" id="GO:0005730">
    <property type="term" value="C:nucleolus"/>
    <property type="evidence" value="ECO:0007669"/>
    <property type="project" value="TreeGrafter"/>
</dbReference>
<evidence type="ECO:0000256" key="1">
    <source>
        <dbReference type="ARBA" id="ARBA00004123"/>
    </source>
</evidence>
<sequence>MAPSIAPAASSSSHSAAAAPVKRTSPTALRALSAELGTLARSDASASFAFGPVKVVASVSGPTEVRIRDELTDRATLDVIFQPQHGVAGIPAQAVSDSLFTAFSSVLLLHHHPRSLIQIVLQTLSSPSLPQSSAHILHKDVTSNQRHVARQPLLLGPDNPPSVTEQAALINAASLALLDAGIPARGSVAACACAILPAAQAMVLRQNSHLAEISETQLAGLVRQYKEENGKSDDIEVDDEEEERVKSNKRYTGDTVVLLDPTPVELDYALSTHVFAFCFSQALDEQDKEAAPREVSEQILAESQGAVDLEDLQRARQLCLNACSAVVGFMRTALRKRVVSQTA</sequence>
<evidence type="ECO:0000256" key="2">
    <source>
        <dbReference type="ARBA" id="ARBA00006678"/>
    </source>
</evidence>
<dbReference type="InterPro" id="IPR020568">
    <property type="entry name" value="Ribosomal_Su5_D2-typ_SF"/>
</dbReference>
<evidence type="ECO:0000256" key="3">
    <source>
        <dbReference type="ARBA" id="ARBA00022552"/>
    </source>
</evidence>
<evidence type="ECO:0000313" key="8">
    <source>
        <dbReference type="EMBL" id="SPO26354.1"/>
    </source>
</evidence>
<dbReference type="EMBL" id="OOIN01000014">
    <property type="protein sequence ID" value="SPO26354.1"/>
    <property type="molecule type" value="Genomic_DNA"/>
</dbReference>
<dbReference type="AlphaFoldDB" id="A0A5C3E6L2"/>
<dbReference type="InterPro" id="IPR001247">
    <property type="entry name" value="ExoRNase_PH_dom1"/>
</dbReference>
<dbReference type="InterPro" id="IPR027408">
    <property type="entry name" value="PNPase/RNase_PH_dom_sf"/>
</dbReference>
<dbReference type="PANTHER" id="PTHR11953">
    <property type="entry name" value="EXOSOME COMPLEX COMPONENT"/>
    <property type="match status" value="1"/>
</dbReference>
<keyword evidence="3" id="KW-0698">rRNA processing</keyword>
<evidence type="ECO:0000313" key="9">
    <source>
        <dbReference type="Proteomes" id="UP000324022"/>
    </source>
</evidence>
<comment type="subcellular location">
    <subcellularLocation>
        <location evidence="1">Nucleus</location>
    </subcellularLocation>
</comment>